<dbReference type="Gramene" id="Kaladp0607s0016.1.v1.1">
    <property type="protein sequence ID" value="Kaladp0607s0016.1.v1.1"/>
    <property type="gene ID" value="Kaladp0607s0016.v1.1"/>
</dbReference>
<sequence>MEEPTSDRGARKQKILDRGSDRLAFITGQVQSLGSPSQQSHDGADLLKPGEGGGLSSNRHDLHKLKDSNETPESGYDSEISGAPFVAATGHSQASGIITNTVNDQEIYPTRPQSKTVTTTFSARKISSCIIASEPTRSICSLTIALLVVFSYIDKPVLGWNLVKSESIVASRPLYILLLTDLSIIFARLHLERQKLLENVDEEEQKKSTTREAQTWAGAVKILENGLVVYQTVRAVFIDFSIYTVVVVLGLSFV</sequence>
<evidence type="ECO:0000256" key="2">
    <source>
        <dbReference type="SAM" id="MobiDB-lite"/>
    </source>
</evidence>
<feature type="compositionally biased region" description="Basic and acidic residues" evidence="2">
    <location>
        <begin position="1"/>
        <end position="21"/>
    </location>
</feature>
<feature type="compositionally biased region" description="Polar residues" evidence="2">
    <location>
        <begin position="28"/>
        <end position="41"/>
    </location>
</feature>
<feature type="region of interest" description="Disordered" evidence="2">
    <location>
        <begin position="1"/>
        <end position="81"/>
    </location>
</feature>
<evidence type="ECO:0000313" key="3">
    <source>
        <dbReference type="EnsemblPlants" id="Kaladp0607s0016.1.v1.1"/>
    </source>
</evidence>
<organism evidence="3 4">
    <name type="scientific">Kalanchoe fedtschenkoi</name>
    <name type="common">Lavender scallops</name>
    <name type="synonym">South American air plant</name>
    <dbReference type="NCBI Taxonomy" id="63787"/>
    <lineage>
        <taxon>Eukaryota</taxon>
        <taxon>Viridiplantae</taxon>
        <taxon>Streptophyta</taxon>
        <taxon>Embryophyta</taxon>
        <taxon>Tracheophyta</taxon>
        <taxon>Spermatophyta</taxon>
        <taxon>Magnoliopsida</taxon>
        <taxon>eudicotyledons</taxon>
        <taxon>Gunneridae</taxon>
        <taxon>Pentapetalae</taxon>
        <taxon>Saxifragales</taxon>
        <taxon>Crassulaceae</taxon>
        <taxon>Kalanchoe</taxon>
    </lineage>
</organism>
<dbReference type="AlphaFoldDB" id="A0A7N0VDF3"/>
<evidence type="ECO:0000256" key="1">
    <source>
        <dbReference type="SAM" id="Coils"/>
    </source>
</evidence>
<feature type="compositionally biased region" description="Basic and acidic residues" evidence="2">
    <location>
        <begin position="58"/>
        <end position="69"/>
    </location>
</feature>
<keyword evidence="1" id="KW-0175">Coiled coil</keyword>
<dbReference type="PANTHER" id="PTHR35469">
    <property type="entry name" value="TRANSMEMBRANE PROTEIN"/>
    <property type="match status" value="1"/>
</dbReference>
<dbReference type="EnsemblPlants" id="Kaladp0607s0016.1.v1.1">
    <property type="protein sequence ID" value="Kaladp0607s0016.1.v1.1"/>
    <property type="gene ID" value="Kaladp0607s0016.v1.1"/>
</dbReference>
<name>A0A7N0VDF3_KALFE</name>
<protein>
    <submittedName>
        <fullName evidence="3">Uncharacterized protein</fullName>
    </submittedName>
</protein>
<dbReference type="PANTHER" id="PTHR35469:SF5">
    <property type="entry name" value="TRANSMEMBRANE PROTEIN"/>
    <property type="match status" value="1"/>
</dbReference>
<evidence type="ECO:0000313" key="4">
    <source>
        <dbReference type="Proteomes" id="UP000594263"/>
    </source>
</evidence>
<dbReference type="Proteomes" id="UP000594263">
    <property type="component" value="Unplaced"/>
</dbReference>
<proteinExistence type="predicted"/>
<reference evidence="3" key="1">
    <citation type="submission" date="2021-01" db="UniProtKB">
        <authorList>
            <consortium name="EnsemblPlants"/>
        </authorList>
    </citation>
    <scope>IDENTIFICATION</scope>
</reference>
<accession>A0A7N0VDF3</accession>
<feature type="coiled-coil region" evidence="1">
    <location>
        <begin position="186"/>
        <end position="213"/>
    </location>
</feature>
<dbReference type="OMA" id="HQGGFKY"/>
<keyword evidence="4" id="KW-1185">Reference proteome</keyword>